<evidence type="ECO:0000259" key="2">
    <source>
        <dbReference type="Pfam" id="PF13229"/>
    </source>
</evidence>
<dbReference type="InterPro" id="IPR011050">
    <property type="entry name" value="Pectin_lyase_fold/virulence"/>
</dbReference>
<dbReference type="RefSeq" id="WP_073140082.1">
    <property type="nucleotide sequence ID" value="NZ_FQZF01000049.1"/>
</dbReference>
<dbReference type="Pfam" id="PF13229">
    <property type="entry name" value="Beta_helix"/>
    <property type="match status" value="1"/>
</dbReference>
<protein>
    <submittedName>
        <fullName evidence="3">Ca2+-binding protein, RTX toxin-related</fullName>
    </submittedName>
</protein>
<gene>
    <name evidence="3" type="ORF">SAMN02745194_04827</name>
</gene>
<sequence length="819" mass="81328">MTTLNVGPNQTYKTIAAAVAASHDGDVLAVRAGTYVNDFATINTKITIQGVGGMVNMVATTAPPNGKGILVTNTDVTIRNLSFSGAKVPDDNGAGIRYQAGNLVIEDSYFHHNQNGLLGNPSANGTITIRDSEFAHNGAGDGRTHNLYVGEIAKLTIDDSYFHDAVVGHQIKSRAHQTVITDSRIVDGAKGTGSYGVDLPNGGKAVLTGNVIVQGPHSQNPSMVHFGGEGTPHAGSSLQMSDNSFINELGSSSARLLYNQTGATASVTGNDVFGLSPAQMASGPAKVSGNATLAKEPALDTSSPWEGGQPAPAPSPVPTPAPVPVPTPTPAPVPAPAPTQPGQAGQGTGGNDSVTLQQAMSKGHIDLLGGFDRLLLSSSGANTLTVSHVETILGGSAADAVTLGAPASGITVDLGGGVDRLVLSGAGANRLVVDHVESIAGGKAADAVTLAHAASGISLDLGAGQDQLVLASDGPNALTVANVETVLGGGAADKVTLRDAEKGIAVELGNGQDELLLSSAGANSLTVSGAETLRGGSAADAITLGRSAAGMTVDLGGGKDALTLFNGPNSVTVLNTETIRGGIAGDQVTLGQAVQDVEVDLGAGVDRLFLSSAGANKLVVANAEFVQGGAGGDQLVFSAATLSATVDLGGGVDRLMLAKGGNAVTVANVETVLGGASGDRITVSGGSAASLDGGAGNDTLLGGGGADTLIGGSGSEYLTGGGGADRFVFTAGSSTAASPDRIMDFGAGDDRLVFQDMLRGDFTFLGAGAFTGGHESEARFVDGPDLLQVDANGDGATDAVINLHGVSLADLSAKDFAWS</sequence>
<feature type="region of interest" description="Disordered" evidence="1">
    <location>
        <begin position="296"/>
        <end position="354"/>
    </location>
</feature>
<dbReference type="SUPFAM" id="SSF51120">
    <property type="entry name" value="beta-Roll"/>
    <property type="match status" value="2"/>
</dbReference>
<dbReference type="EMBL" id="FQZF01000049">
    <property type="protein sequence ID" value="SHK39362.1"/>
    <property type="molecule type" value="Genomic_DNA"/>
</dbReference>
<keyword evidence="4" id="KW-1185">Reference proteome</keyword>
<dbReference type="STRING" id="198092.SAMN02745194_04827"/>
<dbReference type="GO" id="GO:0005615">
    <property type="term" value="C:extracellular space"/>
    <property type="evidence" value="ECO:0007669"/>
    <property type="project" value="InterPro"/>
</dbReference>
<dbReference type="InterPro" id="IPR039448">
    <property type="entry name" value="Beta_helix"/>
</dbReference>
<dbReference type="Pfam" id="PF00353">
    <property type="entry name" value="HemolysinCabind"/>
    <property type="match status" value="1"/>
</dbReference>
<dbReference type="SUPFAM" id="SSF51126">
    <property type="entry name" value="Pectin lyase-like"/>
    <property type="match status" value="1"/>
</dbReference>
<dbReference type="InterPro" id="IPR011049">
    <property type="entry name" value="Serralysin-like_metalloprot_C"/>
</dbReference>
<dbReference type="Gene3D" id="2.160.20.10">
    <property type="entry name" value="Single-stranded right-handed beta-helix, Pectin lyase-like"/>
    <property type="match status" value="1"/>
</dbReference>
<evidence type="ECO:0000256" key="1">
    <source>
        <dbReference type="SAM" id="MobiDB-lite"/>
    </source>
</evidence>
<proteinExistence type="predicted"/>
<dbReference type="InterPro" id="IPR012334">
    <property type="entry name" value="Pectin_lyas_fold"/>
</dbReference>
<dbReference type="AlphaFoldDB" id="A0A1M6S3H2"/>
<organism evidence="3 4">
    <name type="scientific">Muricoccus roseus</name>
    <dbReference type="NCBI Taxonomy" id="198092"/>
    <lineage>
        <taxon>Bacteria</taxon>
        <taxon>Pseudomonadati</taxon>
        <taxon>Pseudomonadota</taxon>
        <taxon>Alphaproteobacteria</taxon>
        <taxon>Acetobacterales</taxon>
        <taxon>Roseomonadaceae</taxon>
        <taxon>Muricoccus</taxon>
    </lineage>
</organism>
<feature type="domain" description="Right handed beta helix" evidence="2">
    <location>
        <begin position="68"/>
        <end position="216"/>
    </location>
</feature>
<dbReference type="Gene3D" id="2.160.20.160">
    <property type="match status" value="1"/>
</dbReference>
<accession>A0A1M6S3H2</accession>
<dbReference type="Gene3D" id="2.150.10.10">
    <property type="entry name" value="Serralysin-like metalloprotease, C-terminal"/>
    <property type="match status" value="1"/>
</dbReference>
<dbReference type="Proteomes" id="UP000184387">
    <property type="component" value="Unassembled WGS sequence"/>
</dbReference>
<name>A0A1M6S3H2_9PROT</name>
<dbReference type="PRINTS" id="PR00313">
    <property type="entry name" value="CABNDNGRPT"/>
</dbReference>
<reference evidence="3 4" key="1">
    <citation type="submission" date="2016-11" db="EMBL/GenBank/DDBJ databases">
        <authorList>
            <person name="Jaros S."/>
            <person name="Januszkiewicz K."/>
            <person name="Wedrychowicz H."/>
        </authorList>
    </citation>
    <scope>NUCLEOTIDE SEQUENCE [LARGE SCALE GENOMIC DNA]</scope>
    <source>
        <strain evidence="3 4">DSM 14916</strain>
    </source>
</reference>
<evidence type="ECO:0000313" key="4">
    <source>
        <dbReference type="Proteomes" id="UP000184387"/>
    </source>
</evidence>
<feature type="compositionally biased region" description="Pro residues" evidence="1">
    <location>
        <begin position="311"/>
        <end position="339"/>
    </location>
</feature>
<dbReference type="GO" id="GO:0005509">
    <property type="term" value="F:calcium ion binding"/>
    <property type="evidence" value="ECO:0007669"/>
    <property type="project" value="InterPro"/>
</dbReference>
<dbReference type="InterPro" id="IPR001343">
    <property type="entry name" value="Hemolysn_Ca-bd"/>
</dbReference>
<evidence type="ECO:0000313" key="3">
    <source>
        <dbReference type="EMBL" id="SHK39362.1"/>
    </source>
</evidence>